<sequence length="70" mass="7875">MVILPGVSDPRLSFSGYKREAIVHTLSGMFCVKDNEEILAGLLENFVLFLDEKSEEPSTMCVYRMTVFLG</sequence>
<reference evidence="1" key="1">
    <citation type="journal article" date="2012" name="Nature">
        <title>The oyster genome reveals stress adaptation and complexity of shell formation.</title>
        <authorList>
            <person name="Zhang G."/>
            <person name="Fang X."/>
            <person name="Guo X."/>
            <person name="Li L."/>
            <person name="Luo R."/>
            <person name="Xu F."/>
            <person name="Yang P."/>
            <person name="Zhang L."/>
            <person name="Wang X."/>
            <person name="Qi H."/>
            <person name="Xiong Z."/>
            <person name="Que H."/>
            <person name="Xie Y."/>
            <person name="Holland P.W."/>
            <person name="Paps J."/>
            <person name="Zhu Y."/>
            <person name="Wu F."/>
            <person name="Chen Y."/>
            <person name="Wang J."/>
            <person name="Peng C."/>
            <person name="Meng J."/>
            <person name="Yang L."/>
            <person name="Liu J."/>
            <person name="Wen B."/>
            <person name="Zhang N."/>
            <person name="Huang Z."/>
            <person name="Zhu Q."/>
            <person name="Feng Y."/>
            <person name="Mount A."/>
            <person name="Hedgecock D."/>
            <person name="Xu Z."/>
            <person name="Liu Y."/>
            <person name="Domazet-Loso T."/>
            <person name="Du Y."/>
            <person name="Sun X."/>
            <person name="Zhang S."/>
            <person name="Liu B."/>
            <person name="Cheng P."/>
            <person name="Jiang X."/>
            <person name="Li J."/>
            <person name="Fan D."/>
            <person name="Wang W."/>
            <person name="Fu W."/>
            <person name="Wang T."/>
            <person name="Wang B."/>
            <person name="Zhang J."/>
            <person name="Peng Z."/>
            <person name="Li Y."/>
            <person name="Li N."/>
            <person name="Wang J."/>
            <person name="Chen M."/>
            <person name="He Y."/>
            <person name="Tan F."/>
            <person name="Song X."/>
            <person name="Zheng Q."/>
            <person name="Huang R."/>
            <person name="Yang H."/>
            <person name="Du X."/>
            <person name="Chen L."/>
            <person name="Yang M."/>
            <person name="Gaffney P.M."/>
            <person name="Wang S."/>
            <person name="Luo L."/>
            <person name="She Z."/>
            <person name="Ming Y."/>
            <person name="Huang W."/>
            <person name="Zhang S."/>
            <person name="Huang B."/>
            <person name="Zhang Y."/>
            <person name="Qu T."/>
            <person name="Ni P."/>
            <person name="Miao G."/>
            <person name="Wang J."/>
            <person name="Wang Q."/>
            <person name="Steinberg C.E."/>
            <person name="Wang H."/>
            <person name="Li N."/>
            <person name="Qian L."/>
            <person name="Zhang G."/>
            <person name="Li Y."/>
            <person name="Yang H."/>
            <person name="Liu X."/>
            <person name="Wang J."/>
            <person name="Yin Y."/>
            <person name="Wang J."/>
        </authorList>
    </citation>
    <scope>NUCLEOTIDE SEQUENCE [LARGE SCALE GENOMIC DNA]</scope>
    <source>
        <strain evidence="1">05x7-T-G4-1.051#20</strain>
    </source>
</reference>
<dbReference type="AlphaFoldDB" id="K1QA30"/>
<name>K1QA30_MAGGI</name>
<accession>K1QA30</accession>
<dbReference type="HOGENOM" id="CLU_2760272_0_0_1"/>
<dbReference type="InParanoid" id="K1QA30"/>
<dbReference type="EMBL" id="JH818859">
    <property type="protein sequence ID" value="EKC28149.1"/>
    <property type="molecule type" value="Genomic_DNA"/>
</dbReference>
<gene>
    <name evidence="1" type="ORF">CGI_10015792</name>
</gene>
<protein>
    <submittedName>
        <fullName evidence="1">Uncharacterized protein</fullName>
    </submittedName>
</protein>
<evidence type="ECO:0000313" key="1">
    <source>
        <dbReference type="EMBL" id="EKC28149.1"/>
    </source>
</evidence>
<proteinExistence type="predicted"/>
<organism evidence="1">
    <name type="scientific">Magallana gigas</name>
    <name type="common">Pacific oyster</name>
    <name type="synonym">Crassostrea gigas</name>
    <dbReference type="NCBI Taxonomy" id="29159"/>
    <lineage>
        <taxon>Eukaryota</taxon>
        <taxon>Metazoa</taxon>
        <taxon>Spiralia</taxon>
        <taxon>Lophotrochozoa</taxon>
        <taxon>Mollusca</taxon>
        <taxon>Bivalvia</taxon>
        <taxon>Autobranchia</taxon>
        <taxon>Pteriomorphia</taxon>
        <taxon>Ostreida</taxon>
        <taxon>Ostreoidea</taxon>
        <taxon>Ostreidae</taxon>
        <taxon>Magallana</taxon>
    </lineage>
</organism>